<feature type="chain" id="PRO_5016258576" evidence="7">
    <location>
        <begin position="30"/>
        <end position="118"/>
    </location>
</feature>
<dbReference type="InterPro" id="IPR008168">
    <property type="entry name" value="Cyt_C_IC"/>
</dbReference>
<keyword evidence="4" id="KW-0249">Electron transport</keyword>
<evidence type="ECO:0000313" key="9">
    <source>
        <dbReference type="EMBL" id="ASJ75990.1"/>
    </source>
</evidence>
<evidence type="ECO:0000259" key="8">
    <source>
        <dbReference type="PROSITE" id="PS51007"/>
    </source>
</evidence>
<name>A0A2Z2P3I0_9GAMM</name>
<keyword evidence="5 6" id="KW-0408">Iron</keyword>
<evidence type="ECO:0000256" key="6">
    <source>
        <dbReference type="PROSITE-ProRule" id="PRU00433"/>
    </source>
</evidence>
<reference evidence="9 10" key="1">
    <citation type="submission" date="2016-12" db="EMBL/GenBank/DDBJ databases">
        <authorList>
            <person name="Song W.-J."/>
            <person name="Kurnit D.M."/>
        </authorList>
    </citation>
    <scope>NUCLEOTIDE SEQUENCE [LARGE SCALE GENOMIC DNA]</scope>
    <source>
        <strain evidence="9 10">IMCC3135</strain>
    </source>
</reference>
<keyword evidence="7" id="KW-0732">Signal</keyword>
<evidence type="ECO:0000256" key="2">
    <source>
        <dbReference type="ARBA" id="ARBA00022617"/>
    </source>
</evidence>
<feature type="domain" description="Cytochrome c" evidence="8">
    <location>
        <begin position="31"/>
        <end position="109"/>
    </location>
</feature>
<keyword evidence="3 6" id="KW-0479">Metal-binding</keyword>
<keyword evidence="1" id="KW-0813">Transport</keyword>
<dbReference type="RefSeq" id="WP_335589287.1">
    <property type="nucleotide sequence ID" value="NZ_CP018632.1"/>
</dbReference>
<dbReference type="GO" id="GO:0020037">
    <property type="term" value="F:heme binding"/>
    <property type="evidence" value="ECO:0007669"/>
    <property type="project" value="InterPro"/>
</dbReference>
<dbReference type="PANTHER" id="PTHR33751">
    <property type="entry name" value="CBB3-TYPE CYTOCHROME C OXIDASE SUBUNIT FIXP"/>
    <property type="match status" value="1"/>
</dbReference>
<dbReference type="InterPro" id="IPR009056">
    <property type="entry name" value="Cyt_c-like_dom"/>
</dbReference>
<evidence type="ECO:0000313" key="10">
    <source>
        <dbReference type="Proteomes" id="UP000250079"/>
    </source>
</evidence>
<dbReference type="PANTHER" id="PTHR33751:SF9">
    <property type="entry name" value="CYTOCHROME C4"/>
    <property type="match status" value="1"/>
</dbReference>
<dbReference type="Proteomes" id="UP000250079">
    <property type="component" value="Chromosome"/>
</dbReference>
<dbReference type="Pfam" id="PF00034">
    <property type="entry name" value="Cytochrom_C"/>
    <property type="match status" value="1"/>
</dbReference>
<dbReference type="EMBL" id="CP018632">
    <property type="protein sequence ID" value="ASJ75990.1"/>
    <property type="molecule type" value="Genomic_DNA"/>
</dbReference>
<evidence type="ECO:0000256" key="4">
    <source>
        <dbReference type="ARBA" id="ARBA00022982"/>
    </source>
</evidence>
<keyword evidence="2 6" id="KW-0349">Heme</keyword>
<evidence type="ECO:0000256" key="1">
    <source>
        <dbReference type="ARBA" id="ARBA00022448"/>
    </source>
</evidence>
<dbReference type="SUPFAM" id="SSF46626">
    <property type="entry name" value="Cytochrome c"/>
    <property type="match status" value="1"/>
</dbReference>
<organism evidence="9 10">
    <name type="scientific">Granulosicoccus antarcticus IMCC3135</name>
    <dbReference type="NCBI Taxonomy" id="1192854"/>
    <lineage>
        <taxon>Bacteria</taxon>
        <taxon>Pseudomonadati</taxon>
        <taxon>Pseudomonadota</taxon>
        <taxon>Gammaproteobacteria</taxon>
        <taxon>Chromatiales</taxon>
        <taxon>Granulosicoccaceae</taxon>
        <taxon>Granulosicoccus</taxon>
    </lineage>
</organism>
<protein>
    <submittedName>
        <fullName evidence="9">Cytochrome c-554(548)</fullName>
    </submittedName>
</protein>
<dbReference type="KEGG" id="gai:IMCC3135_29705"/>
<evidence type="ECO:0000256" key="5">
    <source>
        <dbReference type="ARBA" id="ARBA00023004"/>
    </source>
</evidence>
<proteinExistence type="predicted"/>
<dbReference type="InterPro" id="IPR036909">
    <property type="entry name" value="Cyt_c-like_dom_sf"/>
</dbReference>
<gene>
    <name evidence="9" type="ORF">IMCC3135_29705</name>
</gene>
<dbReference type="GO" id="GO:0009055">
    <property type="term" value="F:electron transfer activity"/>
    <property type="evidence" value="ECO:0007669"/>
    <property type="project" value="InterPro"/>
</dbReference>
<evidence type="ECO:0000256" key="7">
    <source>
        <dbReference type="SAM" id="SignalP"/>
    </source>
</evidence>
<keyword evidence="10" id="KW-1185">Reference proteome</keyword>
<dbReference type="Gene3D" id="1.10.760.10">
    <property type="entry name" value="Cytochrome c-like domain"/>
    <property type="match status" value="1"/>
</dbReference>
<dbReference type="PROSITE" id="PS51007">
    <property type="entry name" value="CYTC"/>
    <property type="match status" value="1"/>
</dbReference>
<dbReference type="InterPro" id="IPR050597">
    <property type="entry name" value="Cytochrome_c_Oxidase_Subunit"/>
</dbReference>
<dbReference type="PRINTS" id="PR00605">
    <property type="entry name" value="CYTCHROMECIC"/>
</dbReference>
<accession>A0A2Z2P3I0</accession>
<feature type="signal peptide" evidence="7">
    <location>
        <begin position="1"/>
        <end position="29"/>
    </location>
</feature>
<sequence>MIMLKFIKSLRIAAATLLIAGVFAGAAQAAGDAAAGAEKATTCAACHGANGISEIVTYPILAGQYSSYLVHALQSYRDGTRENAIMAGFAGALSDQDIADLAAYFSSLPGPLRTADRP</sequence>
<dbReference type="AlphaFoldDB" id="A0A2Z2P3I0"/>
<dbReference type="GO" id="GO:0005506">
    <property type="term" value="F:iron ion binding"/>
    <property type="evidence" value="ECO:0007669"/>
    <property type="project" value="InterPro"/>
</dbReference>
<evidence type="ECO:0000256" key="3">
    <source>
        <dbReference type="ARBA" id="ARBA00022723"/>
    </source>
</evidence>